<dbReference type="STRING" id="33528.ENSGAFP00000027001"/>
<comment type="caution">
    <text evidence="10">The sequence shown here is derived from an EMBL/GenBank/DDBJ whole genome shotgun (WGS) entry which is preliminary data.</text>
</comment>
<dbReference type="Pfam" id="PF07773">
    <property type="entry name" value="TCTN_DUF1619"/>
    <property type="match status" value="2"/>
</dbReference>
<dbReference type="GO" id="GO:1904491">
    <property type="term" value="P:protein localization to ciliary transition zone"/>
    <property type="evidence" value="ECO:0007669"/>
    <property type="project" value="TreeGrafter"/>
</dbReference>
<dbReference type="EMBL" id="NHOQ01002573">
    <property type="protein sequence ID" value="PWA15720.1"/>
    <property type="molecule type" value="Genomic_DNA"/>
</dbReference>
<keyword evidence="7" id="KW-0812">Transmembrane</keyword>
<proteinExistence type="inferred from homology"/>
<dbReference type="Proteomes" id="UP000250572">
    <property type="component" value="Unassembled WGS sequence"/>
</dbReference>
<evidence type="ECO:0000256" key="6">
    <source>
        <dbReference type="SAM" id="MobiDB-lite"/>
    </source>
</evidence>
<feature type="domain" description="Tectonic-1-3" evidence="8">
    <location>
        <begin position="669"/>
        <end position="811"/>
    </location>
</feature>
<dbReference type="GO" id="GO:0007224">
    <property type="term" value="P:smoothened signaling pathway"/>
    <property type="evidence" value="ECO:0007669"/>
    <property type="project" value="TreeGrafter"/>
</dbReference>
<feature type="transmembrane region" description="Helical" evidence="7">
    <location>
        <begin position="1069"/>
        <end position="1089"/>
    </location>
</feature>
<protein>
    <submittedName>
        <fullName evidence="10">Uncharacterized protein</fullName>
    </submittedName>
</protein>
<dbReference type="Pfam" id="PF25752">
    <property type="entry name" value="DUF1619_N"/>
    <property type="match status" value="1"/>
</dbReference>
<dbReference type="PANTHER" id="PTHR14611:SF6">
    <property type="entry name" value="TECTONIC-2"/>
    <property type="match status" value="1"/>
</dbReference>
<dbReference type="GO" id="GO:0036038">
    <property type="term" value="C:MKS complex"/>
    <property type="evidence" value="ECO:0007669"/>
    <property type="project" value="TreeGrafter"/>
</dbReference>
<keyword evidence="5" id="KW-0325">Glycoprotein</keyword>
<evidence type="ECO:0000256" key="3">
    <source>
        <dbReference type="ARBA" id="ARBA00022729"/>
    </source>
</evidence>
<keyword evidence="7" id="KW-0472">Membrane</keyword>
<feature type="domain" description="Tectonic-1-3 N-terminal" evidence="9">
    <location>
        <begin position="548"/>
        <end position="646"/>
    </location>
</feature>
<sequence length="1103" mass="121404">MRERSGSAWAALQPVGTFSTNEPKNIPVSWCKDVEKKHRDTSLTISMQNREQQQRNILQQIQQLGHQTAVKCCIDIISSFKYLCTFPGLQTTTTAPSSSFDSCVQNILSAFMADIFFLFALDSSDVCQAAISDTNQKPSHRRLKVLPKRGDISSFWTAAEQVEGSQAHFVICRPESQLQGFKGGAPMQSPGRTAADGSVGAQDARPGVQMLEPPRGEAASCSPSARPEYESMSVTHWAFCIGPDNVCKLLQQPAVVRQETGAGHPPQVRRPLLTASQSTLSFPTGSHVTCRTPTVNWQGSERQHKKNISMKRESVELTWSTLRQAVEMLTISSCRDKRSLTRSRSCSSSKPRSCDSGICLSSWAASSKLRSVLLLTLLLSAGLHSSYSSSVLSALRTLWVRSFYVIRLKPSFLISNGPKVSAFLLGNTSRISLNLKTVSVSVTTDITAEKKPPSSMDCKNMIIFHRKHWFTIMCNRSNTSAIRVQLTLNHSLHLCGENETSADCCPKPQCVLETLQVSACLGSRPQASLLIQATINARLFPPHAGPGDNNTVFPNQVYQPLGVCPCDLTSRACDIRCCCDQDCSNEDLKIFASHCLLGPFGGQVSPAPDFQCSVHSAENTPDWFPFLCVTSPPENNPFLGLFYQGDTIAPRPGPSFQEPVLSAPKPFTPYIQGSPVVTSDDRYFTIPQMVLGRCSSAPVAFLQNFKVECITRFHSCPTGSPLKTLQEDLSVDVLNGHGGIVKVNLTDDKTPDLFLSSGQGERLRCEDMTLALDYKFYWKENGITNISLTRTVGTVISNGNLTTRYSVVFLNGESMAEPNSGNPGCYSYGGLYQFHMTGYQVGRPVIAGILVNNTELIERTPINVWKPVGDGLCSTDSMKPVVFGENSTSGCLLPIGMQNMTQCDLLRETVAALQSSLTTAAYVAQRGNPDLTTMTDWLNISFVTPNSSTAMNNNSCVCSDIPFHQHISVWSLTTSLVDGIPQREIQALEISYGMSTWALDCRGGSISVCEDPEKRQLFPIISSVTFFDIDTGPAKTRRINFTEYDCDRNDVCWPELAFPFTRYYTGEPYFMSLAKGMILVFMFITAAILGTPWRQIRQAWHNF</sequence>
<keyword evidence="3" id="KW-0732">Signal</keyword>
<feature type="domain" description="Tectonic-1-3" evidence="8">
    <location>
        <begin position="837"/>
        <end position="995"/>
    </location>
</feature>
<name>A0A315V9T8_GAMAF</name>
<evidence type="ECO:0000256" key="7">
    <source>
        <dbReference type="SAM" id="Phobius"/>
    </source>
</evidence>
<evidence type="ECO:0000313" key="11">
    <source>
        <dbReference type="Proteomes" id="UP000250572"/>
    </source>
</evidence>
<dbReference type="InterPro" id="IPR011677">
    <property type="entry name" value="TCTN1-3_dom"/>
</dbReference>
<evidence type="ECO:0000256" key="2">
    <source>
        <dbReference type="ARBA" id="ARBA00011495"/>
    </source>
</evidence>
<comment type="similarity">
    <text evidence="1">Belongs to the tectonic family.</text>
</comment>
<dbReference type="GO" id="GO:0060271">
    <property type="term" value="P:cilium assembly"/>
    <property type="evidence" value="ECO:0007669"/>
    <property type="project" value="TreeGrafter"/>
</dbReference>
<keyword evidence="7" id="KW-1133">Transmembrane helix</keyword>
<evidence type="ECO:0000256" key="1">
    <source>
        <dbReference type="ARBA" id="ARBA00007633"/>
    </source>
</evidence>
<organism evidence="10 11">
    <name type="scientific">Gambusia affinis</name>
    <name type="common">Western mosquitofish</name>
    <name type="synonym">Heterandria affinis</name>
    <dbReference type="NCBI Taxonomy" id="33528"/>
    <lineage>
        <taxon>Eukaryota</taxon>
        <taxon>Metazoa</taxon>
        <taxon>Chordata</taxon>
        <taxon>Craniata</taxon>
        <taxon>Vertebrata</taxon>
        <taxon>Euteleostomi</taxon>
        <taxon>Actinopterygii</taxon>
        <taxon>Neopterygii</taxon>
        <taxon>Teleostei</taxon>
        <taxon>Neoteleostei</taxon>
        <taxon>Acanthomorphata</taxon>
        <taxon>Ovalentaria</taxon>
        <taxon>Atherinomorphae</taxon>
        <taxon>Cyprinodontiformes</taxon>
        <taxon>Poeciliidae</taxon>
        <taxon>Poeciliinae</taxon>
        <taxon>Gambusia</taxon>
    </lineage>
</organism>
<dbReference type="InterPro" id="IPR040354">
    <property type="entry name" value="TCTN1-3"/>
</dbReference>
<comment type="subunit">
    <text evidence="2">Part of the tectonic-like complex (also named B9 complex).</text>
</comment>
<evidence type="ECO:0000256" key="4">
    <source>
        <dbReference type="ARBA" id="ARBA00022794"/>
    </source>
</evidence>
<accession>A0A315V9T8</accession>
<keyword evidence="11" id="KW-1185">Reference proteome</keyword>
<feature type="region of interest" description="Disordered" evidence="6">
    <location>
        <begin position="181"/>
        <end position="225"/>
    </location>
</feature>
<evidence type="ECO:0000259" key="8">
    <source>
        <dbReference type="Pfam" id="PF07773"/>
    </source>
</evidence>
<evidence type="ECO:0000259" key="9">
    <source>
        <dbReference type="Pfam" id="PF25752"/>
    </source>
</evidence>
<reference evidence="10 11" key="1">
    <citation type="journal article" date="2018" name="G3 (Bethesda)">
        <title>A High-Quality Reference Genome for the Invasive Mosquitofish Gambusia affinis Using a Chicago Library.</title>
        <authorList>
            <person name="Hoffberg S.L."/>
            <person name="Troendle N.J."/>
            <person name="Glenn T.C."/>
            <person name="Mahmud O."/>
            <person name="Louha S."/>
            <person name="Chalopin D."/>
            <person name="Bennetzen J.L."/>
            <person name="Mauricio R."/>
        </authorList>
    </citation>
    <scope>NUCLEOTIDE SEQUENCE [LARGE SCALE GENOMIC DNA]</scope>
    <source>
        <strain evidence="10">NE01/NJP1002.9</strain>
        <tissue evidence="10">Muscle</tissue>
    </source>
</reference>
<keyword evidence="4" id="KW-0970">Cilium biogenesis/degradation</keyword>
<dbReference type="InterPro" id="IPR057724">
    <property type="entry name" value="TCTN1-3_N"/>
</dbReference>
<dbReference type="PANTHER" id="PTHR14611">
    <property type="entry name" value="TECTONIC FAMILY MEMBER"/>
    <property type="match status" value="1"/>
</dbReference>
<gene>
    <name evidence="10" type="ORF">CCH79_00009084</name>
</gene>
<evidence type="ECO:0000256" key="5">
    <source>
        <dbReference type="ARBA" id="ARBA00023180"/>
    </source>
</evidence>
<dbReference type="AlphaFoldDB" id="A0A315V9T8"/>
<evidence type="ECO:0000313" key="10">
    <source>
        <dbReference type="EMBL" id="PWA15720.1"/>
    </source>
</evidence>